<dbReference type="Proteomes" id="UP000245048">
    <property type="component" value="Unassembled WGS sequence"/>
</dbReference>
<accession>A0A2U1V3T2</accession>
<name>A0A2U1V3T2_9PROT</name>
<dbReference type="PRINTS" id="PR00368">
    <property type="entry name" value="FADPNR"/>
</dbReference>
<dbReference type="AlphaFoldDB" id="A0A2U1V3T2"/>
<organism evidence="2 3">
    <name type="scientific">Teichococcus aestuarii</name>
    <dbReference type="NCBI Taxonomy" id="568898"/>
    <lineage>
        <taxon>Bacteria</taxon>
        <taxon>Pseudomonadati</taxon>
        <taxon>Pseudomonadota</taxon>
        <taxon>Alphaproteobacteria</taxon>
        <taxon>Acetobacterales</taxon>
        <taxon>Roseomonadaceae</taxon>
        <taxon>Roseomonas</taxon>
    </lineage>
</organism>
<dbReference type="RefSeq" id="WP_109517399.1">
    <property type="nucleotide sequence ID" value="NZ_PDOA01000007.1"/>
</dbReference>
<dbReference type="EMBL" id="PDOA01000007">
    <property type="protein sequence ID" value="PWC28578.1"/>
    <property type="molecule type" value="Genomic_DNA"/>
</dbReference>
<keyword evidence="3" id="KW-1185">Reference proteome</keyword>
<evidence type="ECO:0000313" key="2">
    <source>
        <dbReference type="EMBL" id="PWC28578.1"/>
    </source>
</evidence>
<feature type="compositionally biased region" description="Pro residues" evidence="1">
    <location>
        <begin position="127"/>
        <end position="136"/>
    </location>
</feature>
<evidence type="ECO:0000256" key="1">
    <source>
        <dbReference type="SAM" id="MobiDB-lite"/>
    </source>
</evidence>
<reference evidence="3" key="1">
    <citation type="submission" date="2017-10" db="EMBL/GenBank/DDBJ databases">
        <authorList>
            <person name="Toshchakov S.V."/>
            <person name="Goeva M.A."/>
        </authorList>
    </citation>
    <scope>NUCLEOTIDE SEQUENCE [LARGE SCALE GENOMIC DNA]</scope>
    <source>
        <strain evidence="3">JR1/69-1-13</strain>
    </source>
</reference>
<sequence>MSVVIIGGGPAGRAALALLPGARLVARPAVTAWHATPGRIWVEDASGVHALPFTRLLLCADEPLLLLALGCAFAHGRPVVDGRGETSVPGIFAAGAILGAATPEAAALQAGIAARALAGQPVQGAIAPPPPRPLPEAPRRDPGAMAALLGTPPGPARNAAALAEALRQSPPAPARPVGFAALAALAGAPPDPLPAQADQEALA</sequence>
<dbReference type="SUPFAM" id="SSF51905">
    <property type="entry name" value="FAD/NAD(P)-binding domain"/>
    <property type="match status" value="1"/>
</dbReference>
<comment type="caution">
    <text evidence="2">The sequence shown here is derived from an EMBL/GenBank/DDBJ whole genome shotgun (WGS) entry which is preliminary data.</text>
</comment>
<feature type="region of interest" description="Disordered" evidence="1">
    <location>
        <begin position="124"/>
        <end position="151"/>
    </location>
</feature>
<evidence type="ECO:0000313" key="3">
    <source>
        <dbReference type="Proteomes" id="UP000245048"/>
    </source>
</evidence>
<protein>
    <submittedName>
        <fullName evidence="2">Uncharacterized protein</fullName>
    </submittedName>
</protein>
<proteinExistence type="predicted"/>
<dbReference type="Gene3D" id="3.50.50.60">
    <property type="entry name" value="FAD/NAD(P)-binding domain"/>
    <property type="match status" value="1"/>
</dbReference>
<dbReference type="InterPro" id="IPR036188">
    <property type="entry name" value="FAD/NAD-bd_sf"/>
</dbReference>
<gene>
    <name evidence="2" type="ORF">CR165_12885</name>
</gene>